<dbReference type="AlphaFoldDB" id="A0A6J4H879"/>
<gene>
    <name evidence="2" type="ORF">AVDCRST_MAG93-248</name>
</gene>
<evidence type="ECO:0000256" key="1">
    <source>
        <dbReference type="SAM" id="MobiDB-lite"/>
    </source>
</evidence>
<dbReference type="EMBL" id="CADCTR010000079">
    <property type="protein sequence ID" value="CAA9216344.1"/>
    <property type="molecule type" value="Genomic_DNA"/>
</dbReference>
<organism evidence="2">
    <name type="scientific">uncultured Chloroflexia bacterium</name>
    <dbReference type="NCBI Taxonomy" id="1672391"/>
    <lineage>
        <taxon>Bacteria</taxon>
        <taxon>Bacillati</taxon>
        <taxon>Chloroflexota</taxon>
        <taxon>Chloroflexia</taxon>
        <taxon>environmental samples</taxon>
    </lineage>
</organism>
<feature type="compositionally biased region" description="Polar residues" evidence="1">
    <location>
        <begin position="71"/>
        <end position="84"/>
    </location>
</feature>
<sequence>PEGYAFDLHALGTPPALILSQDQTRQKMVKLLCWHKQSPLCFPVRERTWKRTMHTSVGKVRWRQKTEGVETHSTIVAPSKTLAQSAKRCRR</sequence>
<feature type="region of interest" description="Disordered" evidence="1">
    <location>
        <begin position="71"/>
        <end position="91"/>
    </location>
</feature>
<protein>
    <submittedName>
        <fullName evidence="2">Uncharacterized protein</fullName>
    </submittedName>
</protein>
<evidence type="ECO:0000313" key="2">
    <source>
        <dbReference type="EMBL" id="CAA9216344.1"/>
    </source>
</evidence>
<accession>A0A6J4H879</accession>
<name>A0A6J4H879_9CHLR</name>
<reference evidence="2" key="1">
    <citation type="submission" date="2020-02" db="EMBL/GenBank/DDBJ databases">
        <authorList>
            <person name="Meier V. D."/>
        </authorList>
    </citation>
    <scope>NUCLEOTIDE SEQUENCE</scope>
    <source>
        <strain evidence="2">AVDCRST_MAG93</strain>
    </source>
</reference>
<feature type="non-terminal residue" evidence="2">
    <location>
        <position position="1"/>
    </location>
</feature>
<proteinExistence type="predicted"/>